<dbReference type="GO" id="GO:0032543">
    <property type="term" value="P:mitochondrial translation"/>
    <property type="evidence" value="ECO:0007669"/>
    <property type="project" value="TreeGrafter"/>
</dbReference>
<dbReference type="GO" id="GO:0030956">
    <property type="term" value="C:glutamyl-tRNA(Gln) amidotransferase complex"/>
    <property type="evidence" value="ECO:0007669"/>
    <property type="project" value="TreeGrafter"/>
</dbReference>
<reference evidence="1 2" key="1">
    <citation type="submission" date="2017-06" db="EMBL/GenBank/DDBJ databases">
        <title>A platform for efficient transgenesis in Macrostomum lignano, a flatworm model organism for stem cell research.</title>
        <authorList>
            <person name="Berezikov E."/>
        </authorList>
    </citation>
    <scope>NUCLEOTIDE SEQUENCE [LARGE SCALE GENOMIC DNA]</scope>
    <source>
        <strain evidence="1">DV1</strain>
        <tissue evidence="1">Whole organism</tissue>
    </source>
</reference>
<evidence type="ECO:0000313" key="1">
    <source>
        <dbReference type="EMBL" id="PAA51119.1"/>
    </source>
</evidence>
<dbReference type="AlphaFoldDB" id="A0A267DRC5"/>
<dbReference type="GO" id="GO:0005739">
    <property type="term" value="C:mitochondrion"/>
    <property type="evidence" value="ECO:0007669"/>
    <property type="project" value="TreeGrafter"/>
</dbReference>
<sequence>LPRALLLLGPQRPWQRLPRHLCSSSSSSCGAADSPPAGRRCRHRLVPDAPTWRNVADSELPPPTAIDSDTIALLERLSLVQFDTADTVRVVAEAVRFADELRLVHAGPEVEPMTSLPEAWGWRCPLRADTPAEQPRTAVLSNAAQTEEHYFVAPPGNIAAKDSGRERLDRLAEGAKSKASRSSRS</sequence>
<gene>
    <name evidence="1" type="ORF">BOX15_Mlig033298g1</name>
</gene>
<dbReference type="GO" id="GO:0070681">
    <property type="term" value="P:glutaminyl-tRNAGln biosynthesis via transamidation"/>
    <property type="evidence" value="ECO:0007669"/>
    <property type="project" value="TreeGrafter"/>
</dbReference>
<dbReference type="STRING" id="282301.A0A267DRC5"/>
<dbReference type="PANTHER" id="PTHR15004">
    <property type="entry name" value="GLUTAMYL-TRNA(GLN) AMIDOTRANSFERASE SUBUNIT C, MITOCHONDRIAL"/>
    <property type="match status" value="1"/>
</dbReference>
<dbReference type="InterPro" id="IPR036113">
    <property type="entry name" value="Asp/Glu-ADT_sf_sub_c"/>
</dbReference>
<dbReference type="GO" id="GO:0006450">
    <property type="term" value="P:regulation of translational fidelity"/>
    <property type="evidence" value="ECO:0007669"/>
    <property type="project" value="InterPro"/>
</dbReference>
<dbReference type="Proteomes" id="UP000215902">
    <property type="component" value="Unassembled WGS sequence"/>
</dbReference>
<evidence type="ECO:0000313" key="2">
    <source>
        <dbReference type="Proteomes" id="UP000215902"/>
    </source>
</evidence>
<dbReference type="InterPro" id="IPR003837">
    <property type="entry name" value="GatC"/>
</dbReference>
<protein>
    <recommendedName>
        <fullName evidence="3">Glutamyl-tRNA(Gln) amidotransferase subunit C, mitochondrial</fullName>
    </recommendedName>
</protein>
<evidence type="ECO:0008006" key="3">
    <source>
        <dbReference type="Google" id="ProtNLM"/>
    </source>
</evidence>
<organism evidence="1 2">
    <name type="scientific">Macrostomum lignano</name>
    <dbReference type="NCBI Taxonomy" id="282301"/>
    <lineage>
        <taxon>Eukaryota</taxon>
        <taxon>Metazoa</taxon>
        <taxon>Spiralia</taxon>
        <taxon>Lophotrochozoa</taxon>
        <taxon>Platyhelminthes</taxon>
        <taxon>Rhabditophora</taxon>
        <taxon>Macrostomorpha</taxon>
        <taxon>Macrostomida</taxon>
        <taxon>Macrostomidae</taxon>
        <taxon>Macrostomum</taxon>
    </lineage>
</organism>
<dbReference type="OrthoDB" id="5394539at2759"/>
<dbReference type="Pfam" id="PF02686">
    <property type="entry name" value="GatC"/>
    <property type="match status" value="1"/>
</dbReference>
<feature type="non-terminal residue" evidence="1">
    <location>
        <position position="1"/>
    </location>
</feature>
<name>A0A267DRC5_9PLAT</name>
<dbReference type="PANTHER" id="PTHR15004:SF0">
    <property type="entry name" value="GLUTAMYL-TRNA(GLN) AMIDOTRANSFERASE SUBUNIT C, MITOCHONDRIAL"/>
    <property type="match status" value="1"/>
</dbReference>
<accession>A0A267DRC5</accession>
<keyword evidence="2" id="KW-1185">Reference proteome</keyword>
<dbReference type="SUPFAM" id="SSF141000">
    <property type="entry name" value="Glu-tRNAGln amidotransferase C subunit"/>
    <property type="match status" value="1"/>
</dbReference>
<dbReference type="EMBL" id="NIVC01003500">
    <property type="protein sequence ID" value="PAA51119.1"/>
    <property type="molecule type" value="Genomic_DNA"/>
</dbReference>
<comment type="caution">
    <text evidence="1">The sequence shown here is derived from an EMBL/GenBank/DDBJ whole genome shotgun (WGS) entry which is preliminary data.</text>
</comment>
<proteinExistence type="predicted"/>